<gene>
    <name evidence="1" type="ORF">EDD61_102113</name>
</gene>
<sequence length="177" mass="19599">MPDASFSDQKWFIDIDEDGKAGESAQKDTLYASVSTSLTGDTFSKLGFFKSVKNQQELKYTASTEVLTGDSYSYRLQYSSQDTAKANNLVLFDVLENNAGEREHWKGTLQSVDVSSALRKGVDAKVLYSMKKDIILSHDDAGLKGDANIEDETIWSAEKPADICQKLQQLLLICVIP</sequence>
<evidence type="ECO:0000313" key="2">
    <source>
        <dbReference type="Proteomes" id="UP000295773"/>
    </source>
</evidence>
<dbReference type="EMBL" id="SMBP01000002">
    <property type="protein sequence ID" value="TCU63110.1"/>
    <property type="molecule type" value="Genomic_DNA"/>
</dbReference>
<proteinExistence type="predicted"/>
<name>A0A4R3TL49_9FIRM</name>
<reference evidence="1 2" key="1">
    <citation type="submission" date="2019-03" db="EMBL/GenBank/DDBJ databases">
        <title>Genomic Encyclopedia of Type Strains, Phase IV (KMG-IV): sequencing the most valuable type-strain genomes for metagenomic binning, comparative biology and taxonomic classification.</title>
        <authorList>
            <person name="Goeker M."/>
        </authorList>
    </citation>
    <scope>NUCLEOTIDE SEQUENCE [LARGE SCALE GENOMIC DNA]</scope>
    <source>
        <strain evidence="1 2">DSM 29481</strain>
    </source>
</reference>
<accession>A0A4R3TL49</accession>
<evidence type="ECO:0000313" key="1">
    <source>
        <dbReference type="EMBL" id="TCU63110.1"/>
    </source>
</evidence>
<dbReference type="AlphaFoldDB" id="A0A4R3TL49"/>
<protein>
    <submittedName>
        <fullName evidence="1">Uncharacterized protein</fullName>
    </submittedName>
</protein>
<dbReference type="RefSeq" id="WP_207900936.1">
    <property type="nucleotide sequence ID" value="NZ_JANKBG010000002.1"/>
</dbReference>
<comment type="caution">
    <text evidence="1">The sequence shown here is derived from an EMBL/GenBank/DDBJ whole genome shotgun (WGS) entry which is preliminary data.</text>
</comment>
<keyword evidence="2" id="KW-1185">Reference proteome</keyword>
<organism evidence="1 2">
    <name type="scientific">Longicatena caecimuris</name>
    <dbReference type="NCBI Taxonomy" id="1796635"/>
    <lineage>
        <taxon>Bacteria</taxon>
        <taxon>Bacillati</taxon>
        <taxon>Bacillota</taxon>
        <taxon>Erysipelotrichia</taxon>
        <taxon>Erysipelotrichales</taxon>
        <taxon>Erysipelotrichaceae</taxon>
        <taxon>Longicatena</taxon>
    </lineage>
</organism>
<dbReference type="Proteomes" id="UP000295773">
    <property type="component" value="Unassembled WGS sequence"/>
</dbReference>